<feature type="compositionally biased region" description="Polar residues" evidence="3">
    <location>
        <begin position="153"/>
        <end position="162"/>
    </location>
</feature>
<feature type="region of interest" description="Disordered" evidence="3">
    <location>
        <begin position="139"/>
        <end position="162"/>
    </location>
</feature>
<dbReference type="GO" id="GO:0097602">
    <property type="term" value="F:cullin family protein binding"/>
    <property type="evidence" value="ECO:0007669"/>
    <property type="project" value="TreeGrafter"/>
</dbReference>
<evidence type="ECO:0008006" key="8">
    <source>
        <dbReference type="Google" id="ProtNLM"/>
    </source>
</evidence>
<dbReference type="EMBL" id="JAVYJV010000021">
    <property type="protein sequence ID" value="KAK4341933.1"/>
    <property type="molecule type" value="Genomic_DNA"/>
</dbReference>
<comment type="similarity">
    <text evidence="1">Belongs to the CCDC22 family.</text>
</comment>
<dbReference type="InterPro" id="IPR008530">
    <property type="entry name" value="CCDC22"/>
</dbReference>
<dbReference type="Pfam" id="PF21674">
    <property type="entry name" value="CCDC22_N"/>
    <property type="match status" value="1"/>
</dbReference>
<evidence type="ECO:0000259" key="5">
    <source>
        <dbReference type="Pfam" id="PF21674"/>
    </source>
</evidence>
<gene>
    <name evidence="6" type="ORF">RND71_037749</name>
</gene>
<dbReference type="Proteomes" id="UP001291623">
    <property type="component" value="Unassembled WGS sequence"/>
</dbReference>
<dbReference type="GO" id="GO:2000060">
    <property type="term" value="P:positive regulation of ubiquitin-dependent protein catabolic process"/>
    <property type="evidence" value="ECO:0007669"/>
    <property type="project" value="TreeGrafter"/>
</dbReference>
<protein>
    <recommendedName>
        <fullName evidence="8">Coiled-coil domain-containing protein 22 homolog</fullName>
    </recommendedName>
</protein>
<proteinExistence type="inferred from homology"/>
<keyword evidence="2" id="KW-0175">Coiled coil</keyword>
<evidence type="ECO:0000256" key="2">
    <source>
        <dbReference type="SAM" id="Coils"/>
    </source>
</evidence>
<dbReference type="InterPro" id="IPR048348">
    <property type="entry name" value="CCDC22_CC"/>
</dbReference>
<sequence length="527" mass="60485">MEESQDILLNSIANAGVKIPTGVSSVKDLTPATLFSISSQSLHLIDRQNSSFPASLPENSVSGRLKLCSDLASAFKTLGFVGDISFHKFLYPSEEDLYELVRFLVGRLSDVEARKDAVRESKKCLKTAEENVEDTGLLPRKELSGRQGDPLMMTQTPEPSKQSDFILNKMEKFYNGVDIPIEGRGDSSKETSSSEQDFLDLVEEGVRRSSLRDSEHNFEYGQPSTSPHVHFPQMNCNKETFPGRKEMLVEKSVSSAVELELQEKLDLLKAAMEMASDVRHPSDFYVNKLKDQVELKRSKIVEMESHWNDKCKALEQKKDSLVEKLRATEPEAYVKYKKVEEIELKLEFILAEKKRREDELVVLSAKAEKQPKSERRRTYIQRIEEITKNSRKQDVDIERILKEARELQLESNCVQERLNRTHAVVDETVFREAKKDQVGRQAYRILTSIHANFQQIAENLLATDRARREVADYEGKLATMTSRSVDIDKLKADLETIRRENDLLEKNVQRLVTKCRVEHLKLIDYLR</sequence>
<accession>A0AAE1URJ5</accession>
<dbReference type="InterPro" id="IPR048349">
    <property type="entry name" value="CCDC22_N"/>
</dbReference>
<reference evidence="6" key="1">
    <citation type="submission" date="2023-12" db="EMBL/GenBank/DDBJ databases">
        <title>Genome assembly of Anisodus tanguticus.</title>
        <authorList>
            <person name="Wang Y.-J."/>
        </authorList>
    </citation>
    <scope>NUCLEOTIDE SEQUENCE</scope>
    <source>
        <strain evidence="6">KB-2021</strain>
        <tissue evidence="6">Leaf</tissue>
    </source>
</reference>
<dbReference type="PANTHER" id="PTHR15668">
    <property type="entry name" value="JM1 PROTEIN"/>
    <property type="match status" value="1"/>
</dbReference>
<evidence type="ECO:0000313" key="6">
    <source>
        <dbReference type="EMBL" id="KAK4341933.1"/>
    </source>
</evidence>
<comment type="caution">
    <text evidence="6">The sequence shown here is derived from an EMBL/GenBank/DDBJ whole genome shotgun (WGS) entry which is preliminary data.</text>
</comment>
<evidence type="ECO:0000256" key="1">
    <source>
        <dbReference type="ARBA" id="ARBA00006438"/>
    </source>
</evidence>
<dbReference type="AlphaFoldDB" id="A0AAE1URJ5"/>
<evidence type="ECO:0000259" key="4">
    <source>
        <dbReference type="Pfam" id="PF05667"/>
    </source>
</evidence>
<keyword evidence="7" id="KW-1185">Reference proteome</keyword>
<dbReference type="PANTHER" id="PTHR15668:SF4">
    <property type="entry name" value="COILED-COIL DOMAIN-CONTAINING PROTEIN 22"/>
    <property type="match status" value="1"/>
</dbReference>
<dbReference type="Pfam" id="PF05667">
    <property type="entry name" value="CCDC22_CC"/>
    <property type="match status" value="1"/>
</dbReference>
<name>A0AAE1URJ5_9SOLA</name>
<feature type="domain" description="CCDC22 N-terminal" evidence="5">
    <location>
        <begin position="1"/>
        <end position="109"/>
    </location>
</feature>
<feature type="domain" description="CCDC22 coiled-coil" evidence="4">
    <location>
        <begin position="257"/>
        <end position="482"/>
    </location>
</feature>
<evidence type="ECO:0000256" key="3">
    <source>
        <dbReference type="SAM" id="MobiDB-lite"/>
    </source>
</evidence>
<organism evidence="6 7">
    <name type="scientific">Anisodus tanguticus</name>
    <dbReference type="NCBI Taxonomy" id="243964"/>
    <lineage>
        <taxon>Eukaryota</taxon>
        <taxon>Viridiplantae</taxon>
        <taxon>Streptophyta</taxon>
        <taxon>Embryophyta</taxon>
        <taxon>Tracheophyta</taxon>
        <taxon>Spermatophyta</taxon>
        <taxon>Magnoliopsida</taxon>
        <taxon>eudicotyledons</taxon>
        <taxon>Gunneridae</taxon>
        <taxon>Pentapetalae</taxon>
        <taxon>asterids</taxon>
        <taxon>lamiids</taxon>
        <taxon>Solanales</taxon>
        <taxon>Solanaceae</taxon>
        <taxon>Solanoideae</taxon>
        <taxon>Hyoscyameae</taxon>
        <taxon>Anisodus</taxon>
    </lineage>
</organism>
<feature type="coiled-coil region" evidence="2">
    <location>
        <begin position="487"/>
        <end position="514"/>
    </location>
</feature>
<evidence type="ECO:0000313" key="7">
    <source>
        <dbReference type="Proteomes" id="UP001291623"/>
    </source>
</evidence>